<keyword evidence="13" id="KW-1185">Reference proteome</keyword>
<dbReference type="SUPFAM" id="SSF57850">
    <property type="entry name" value="RING/U-box"/>
    <property type="match status" value="1"/>
</dbReference>
<evidence type="ECO:0000256" key="7">
    <source>
        <dbReference type="ARBA" id="ARBA00023136"/>
    </source>
</evidence>
<evidence type="ECO:0000256" key="9">
    <source>
        <dbReference type="PROSITE-ProRule" id="PRU00175"/>
    </source>
</evidence>
<dbReference type="CDD" id="cd16461">
    <property type="entry name" value="RING-H2_EL5-like"/>
    <property type="match status" value="1"/>
</dbReference>
<evidence type="ECO:0000256" key="3">
    <source>
        <dbReference type="ARBA" id="ARBA00022692"/>
    </source>
</evidence>
<reference evidence="12" key="2">
    <citation type="submission" date="2018-10" db="UniProtKB">
        <authorList>
            <consortium name="EnsemblPlants"/>
        </authorList>
    </citation>
    <scope>IDENTIFICATION</scope>
</reference>
<dbReference type="EnsemblPlants" id="TraesCS1B02G284000.1">
    <property type="protein sequence ID" value="TraesCS1B02G284000.1.cds1"/>
    <property type="gene ID" value="TraesCS1B02G284000"/>
</dbReference>
<keyword evidence="6 10" id="KW-1133">Transmembrane helix</keyword>
<feature type="transmembrane region" description="Helical" evidence="10">
    <location>
        <begin position="55"/>
        <end position="76"/>
    </location>
</feature>
<dbReference type="OrthoDB" id="8062037at2759"/>
<dbReference type="SMART" id="SM00184">
    <property type="entry name" value="RING"/>
    <property type="match status" value="1"/>
</dbReference>
<dbReference type="PANTHER" id="PTHR46905:SF7">
    <property type="entry name" value="RING-H2 FINGER PROTEIN ATL78"/>
    <property type="match status" value="1"/>
</dbReference>
<keyword evidence="5" id="KW-0862">Zinc</keyword>
<organism evidence="12">
    <name type="scientific">Triticum aestivum</name>
    <name type="common">Wheat</name>
    <dbReference type="NCBI Taxonomy" id="4565"/>
    <lineage>
        <taxon>Eukaryota</taxon>
        <taxon>Viridiplantae</taxon>
        <taxon>Streptophyta</taxon>
        <taxon>Embryophyta</taxon>
        <taxon>Tracheophyta</taxon>
        <taxon>Spermatophyta</taxon>
        <taxon>Magnoliopsida</taxon>
        <taxon>Liliopsida</taxon>
        <taxon>Poales</taxon>
        <taxon>Poaceae</taxon>
        <taxon>BOP clade</taxon>
        <taxon>Pooideae</taxon>
        <taxon>Triticodae</taxon>
        <taxon>Triticeae</taxon>
        <taxon>Triticinae</taxon>
        <taxon>Triticum</taxon>
    </lineage>
</organism>
<dbReference type="Gene3D" id="3.30.40.10">
    <property type="entry name" value="Zinc/RING finger domain, C3HC4 (zinc finger)"/>
    <property type="match status" value="1"/>
</dbReference>
<proteinExistence type="inferred from homology"/>
<evidence type="ECO:0000256" key="10">
    <source>
        <dbReference type="SAM" id="Phobius"/>
    </source>
</evidence>
<dbReference type="InterPro" id="IPR013083">
    <property type="entry name" value="Znf_RING/FYVE/PHD"/>
</dbReference>
<dbReference type="AlphaFoldDB" id="A0A3B5YZV4"/>
<dbReference type="SMR" id="A0A3B5YZV4"/>
<reference evidence="12" key="1">
    <citation type="submission" date="2018-08" db="EMBL/GenBank/DDBJ databases">
        <authorList>
            <person name="Rossello M."/>
        </authorList>
    </citation>
    <scope>NUCLEOTIDE SEQUENCE [LARGE SCALE GENOMIC DNA]</scope>
    <source>
        <strain evidence="12">cv. Chinese Spring</strain>
    </source>
</reference>
<evidence type="ECO:0000259" key="11">
    <source>
        <dbReference type="PROSITE" id="PS50089"/>
    </source>
</evidence>
<dbReference type="Proteomes" id="UP000019116">
    <property type="component" value="Chromosome 1B"/>
</dbReference>
<evidence type="ECO:0000256" key="1">
    <source>
        <dbReference type="ARBA" id="ARBA00004167"/>
    </source>
</evidence>
<dbReference type="PROSITE" id="PS50089">
    <property type="entry name" value="ZF_RING_2"/>
    <property type="match status" value="1"/>
</dbReference>
<name>A0A3B5YZV4_WHEAT</name>
<keyword evidence="4" id="KW-0479">Metal-binding</keyword>
<evidence type="ECO:0000256" key="2">
    <source>
        <dbReference type="ARBA" id="ARBA00022679"/>
    </source>
</evidence>
<protein>
    <recommendedName>
        <fullName evidence="11">RING-type domain-containing protein</fullName>
    </recommendedName>
</protein>
<evidence type="ECO:0000256" key="8">
    <source>
        <dbReference type="ARBA" id="ARBA00024209"/>
    </source>
</evidence>
<dbReference type="Gramene" id="TraesWEE_scaffold_065983_01G000100.1">
    <property type="protein sequence ID" value="TraesWEE_scaffold_065983_01G000100.1"/>
    <property type="gene ID" value="TraesWEE_scaffold_065983_01G000100"/>
</dbReference>
<comment type="subcellular location">
    <subcellularLocation>
        <location evidence="1">Membrane</location>
        <topology evidence="1">Single-pass membrane protein</topology>
    </subcellularLocation>
</comment>
<comment type="similarity">
    <text evidence="8">Belongs to the RING-type zinc finger family. ATL subfamily.</text>
</comment>
<dbReference type="Gramene" id="TraesCS1B03G0790200.1">
    <property type="protein sequence ID" value="TraesCS1B03G0790200.1.CDS1"/>
    <property type="gene ID" value="TraesCS1B03G0790200"/>
</dbReference>
<keyword evidence="9" id="KW-0863">Zinc-finger</keyword>
<dbReference type="Gramene" id="TraesPARA_EIv1.0_0178930.1">
    <property type="protein sequence ID" value="TraesPARA_EIv1.0_0178930.1.CDS1"/>
    <property type="gene ID" value="TraesPARA_EIv1.0_0178930"/>
</dbReference>
<dbReference type="Gramene" id="TraesCAD_scaffold_001025_01G000100.1">
    <property type="protein sequence ID" value="TraesCAD_scaffold_001025_01G000100.1"/>
    <property type="gene ID" value="TraesCAD_scaffold_001025_01G000100"/>
</dbReference>
<dbReference type="Gramene" id="TraesSTA1B03G00323580.1">
    <property type="protein sequence ID" value="TraesSTA1B03G00323580.1.CDS1"/>
    <property type="gene ID" value="TraesSTA1B03G00323580"/>
</dbReference>
<dbReference type="Gramene" id="TraesRN1B0100798100.1">
    <property type="protein sequence ID" value="TraesRN1B0100798100.1"/>
    <property type="gene ID" value="TraesRN1B0100798100"/>
</dbReference>
<dbReference type="InterPro" id="IPR044602">
    <property type="entry name" value="ATL10/ATL72-79-like"/>
</dbReference>
<feature type="domain" description="RING-type" evidence="11">
    <location>
        <begin position="142"/>
        <end position="184"/>
    </location>
</feature>
<evidence type="ECO:0000256" key="5">
    <source>
        <dbReference type="ARBA" id="ARBA00022833"/>
    </source>
</evidence>
<sequence length="224" mass="23256">MAARPHYARKLLLVAPAASPSPAPSAPGITTPMAEAWPAASADAEGAFTWLNDNAVLVLALLICGLFAAMALHILLQCAFRVTGRAWYGANASASAAPRDSSESMPRAEGGGGGRTLALAQALPCLAYSAGLELAGSSLSECAICLAEFIRGEKVRVLPRCNHGFHAACIDRWLAARPTCPTCRQAPFAEPDESVLAADCARPAPAIAVVRVIVDAGGRRRVEI</sequence>
<evidence type="ECO:0000313" key="12">
    <source>
        <dbReference type="EnsemblPlants" id="TraesCS1B02G284000.1.cds1"/>
    </source>
</evidence>
<accession>A0A3B5YZV4</accession>
<dbReference type="PANTHER" id="PTHR46905">
    <property type="entry name" value="RING-H2 FINGER PROTEIN ATL78"/>
    <property type="match status" value="1"/>
</dbReference>
<dbReference type="Gramene" id="TraesROB_scaffold_000344_01G000100.1">
    <property type="protein sequence ID" value="TraesROB_scaffold_000344_01G000100.1"/>
    <property type="gene ID" value="TraesROB_scaffold_000344_01G000100"/>
</dbReference>
<keyword evidence="7 10" id="KW-0472">Membrane</keyword>
<dbReference type="GO" id="GO:0016020">
    <property type="term" value="C:membrane"/>
    <property type="evidence" value="ECO:0007669"/>
    <property type="project" value="UniProtKB-SubCell"/>
</dbReference>
<dbReference type="GO" id="GO:0016567">
    <property type="term" value="P:protein ubiquitination"/>
    <property type="evidence" value="ECO:0007669"/>
    <property type="project" value="InterPro"/>
</dbReference>
<dbReference type="Gramene" id="TraesCLE_scaffold_055414_01G000100.1">
    <property type="protein sequence ID" value="TraesCLE_scaffold_055414_01G000100.1"/>
    <property type="gene ID" value="TraesCLE_scaffold_055414_01G000100"/>
</dbReference>
<keyword evidence="2" id="KW-0808">Transferase</keyword>
<dbReference type="Gramene" id="TraesCS1B02G284000.1">
    <property type="protein sequence ID" value="TraesCS1B02G284000.1.cds1"/>
    <property type="gene ID" value="TraesCS1B02G284000"/>
</dbReference>
<evidence type="ECO:0000256" key="4">
    <source>
        <dbReference type="ARBA" id="ARBA00022723"/>
    </source>
</evidence>
<dbReference type="OMA" id="WYGANAS"/>
<keyword evidence="3 10" id="KW-0812">Transmembrane</keyword>
<dbReference type="InterPro" id="IPR001841">
    <property type="entry name" value="Znf_RING"/>
</dbReference>
<dbReference type="GO" id="GO:0061630">
    <property type="term" value="F:ubiquitin protein ligase activity"/>
    <property type="evidence" value="ECO:0000318"/>
    <property type="project" value="GO_Central"/>
</dbReference>
<dbReference type="STRING" id="4565.A0A3B5YZV4"/>
<dbReference type="Gramene" id="TraesMAC1B03G00326780.1">
    <property type="protein sequence ID" value="TraesMAC1B03G00326780.1.CDS1"/>
    <property type="gene ID" value="TraesMAC1B03G00326780"/>
</dbReference>
<dbReference type="Pfam" id="PF13639">
    <property type="entry name" value="zf-RING_2"/>
    <property type="match status" value="1"/>
</dbReference>
<evidence type="ECO:0000256" key="6">
    <source>
        <dbReference type="ARBA" id="ARBA00022989"/>
    </source>
</evidence>
<dbReference type="GO" id="GO:0008270">
    <property type="term" value="F:zinc ion binding"/>
    <property type="evidence" value="ECO:0007669"/>
    <property type="project" value="UniProtKB-KW"/>
</dbReference>
<evidence type="ECO:0000313" key="13">
    <source>
        <dbReference type="Proteomes" id="UP000019116"/>
    </source>
</evidence>